<sequence length="206" mass="23745">MKLQRTTLILILLMLGLASFVSFHEFYWKTQQEEVKNKKQQIFSFEEDDVQSLAIKTKDATIILERNNNSERPKWRMTSPQKVPANDAIVSYLMDLLVKGESDRTILTSVNQLREFGLTPPQATIDIKLKNQQNHQLILGQSDFNRRFLYAQTDPNYQPNGNVTVLLVSTNFENAVNRELSEWKEIPNKSESTPLPTLNLPTPPKK</sequence>
<evidence type="ECO:0000313" key="4">
    <source>
        <dbReference type="Proteomes" id="UP000235025"/>
    </source>
</evidence>
<dbReference type="Proteomes" id="UP000235025">
    <property type="component" value="Unassembled WGS sequence"/>
</dbReference>
<feature type="domain" description="DUF4340" evidence="2">
    <location>
        <begin position="75"/>
        <end position="185"/>
    </location>
</feature>
<evidence type="ECO:0000256" key="1">
    <source>
        <dbReference type="SAM" id="MobiDB-lite"/>
    </source>
</evidence>
<dbReference type="AlphaFoldDB" id="A0A2N6KK05"/>
<dbReference type="EMBL" id="NMQA01000053">
    <property type="protein sequence ID" value="PLZ99991.1"/>
    <property type="molecule type" value="Genomic_DNA"/>
</dbReference>
<gene>
    <name evidence="3" type="ORF">CEN50_04925</name>
</gene>
<proteinExistence type="predicted"/>
<name>A0A2N6KK05_9CYAN</name>
<protein>
    <recommendedName>
        <fullName evidence="2">DUF4340 domain-containing protein</fullName>
    </recommendedName>
</protein>
<dbReference type="Pfam" id="PF14238">
    <property type="entry name" value="DUF4340"/>
    <property type="match status" value="1"/>
</dbReference>
<dbReference type="RefSeq" id="WP_102171708.1">
    <property type="nucleotide sequence ID" value="NZ_NMQA01000053.1"/>
</dbReference>
<accession>A0A2N6KK05</accession>
<dbReference type="InterPro" id="IPR025641">
    <property type="entry name" value="DUF4340"/>
</dbReference>
<organism evidence="3 4">
    <name type="scientific">Fischerella thermalis CCMEE 5268</name>
    <dbReference type="NCBI Taxonomy" id="2019662"/>
    <lineage>
        <taxon>Bacteria</taxon>
        <taxon>Bacillati</taxon>
        <taxon>Cyanobacteriota</taxon>
        <taxon>Cyanophyceae</taxon>
        <taxon>Nostocales</taxon>
        <taxon>Hapalosiphonaceae</taxon>
        <taxon>Fischerella</taxon>
    </lineage>
</organism>
<feature type="region of interest" description="Disordered" evidence="1">
    <location>
        <begin position="185"/>
        <end position="206"/>
    </location>
</feature>
<evidence type="ECO:0000313" key="3">
    <source>
        <dbReference type="EMBL" id="PLZ99991.1"/>
    </source>
</evidence>
<reference evidence="3 4" key="1">
    <citation type="submission" date="2017-07" db="EMBL/GenBank/DDBJ databases">
        <title>Genomes of Fischerella (Mastigocladus) sp. strains.</title>
        <authorList>
            <person name="Miller S.R."/>
        </authorList>
    </citation>
    <scope>NUCLEOTIDE SEQUENCE [LARGE SCALE GENOMIC DNA]</scope>
    <source>
        <strain evidence="3 4">CCMEE 5268</strain>
    </source>
</reference>
<comment type="caution">
    <text evidence="3">The sequence shown here is derived from an EMBL/GenBank/DDBJ whole genome shotgun (WGS) entry which is preliminary data.</text>
</comment>
<evidence type="ECO:0000259" key="2">
    <source>
        <dbReference type="Pfam" id="PF14238"/>
    </source>
</evidence>